<feature type="domain" description="ScoMcrA-like SRA" evidence="1">
    <location>
        <begin position="2"/>
        <end position="143"/>
    </location>
</feature>
<protein>
    <recommendedName>
        <fullName evidence="1">ScoMcrA-like SRA domain-containing protein</fullName>
    </recommendedName>
</protein>
<name>A0ABS8ZG55_9PSEU</name>
<reference evidence="2 3" key="1">
    <citation type="submission" date="2021-12" db="EMBL/GenBank/DDBJ databases">
        <title>Genome sequence of Kibdelosporangium philippinense ATCC 49844.</title>
        <authorList>
            <person name="Fedorov E.A."/>
            <person name="Omeragic M."/>
            <person name="Shalygina K.F."/>
            <person name="Maclea K.S."/>
        </authorList>
    </citation>
    <scope>NUCLEOTIDE SEQUENCE [LARGE SCALE GENOMIC DNA]</scope>
    <source>
        <strain evidence="2 3">ATCC 49844</strain>
    </source>
</reference>
<comment type="caution">
    <text evidence="2">The sequence shown here is derived from an EMBL/GenBank/DDBJ whole genome shotgun (WGS) entry which is preliminary data.</text>
</comment>
<organism evidence="2 3">
    <name type="scientific">Kibdelosporangium philippinense</name>
    <dbReference type="NCBI Taxonomy" id="211113"/>
    <lineage>
        <taxon>Bacteria</taxon>
        <taxon>Bacillati</taxon>
        <taxon>Actinomycetota</taxon>
        <taxon>Actinomycetes</taxon>
        <taxon>Pseudonocardiales</taxon>
        <taxon>Pseudonocardiaceae</taxon>
        <taxon>Kibdelosporangium</taxon>
    </lineage>
</organism>
<proteinExistence type="predicted"/>
<evidence type="ECO:0000313" key="2">
    <source>
        <dbReference type="EMBL" id="MCE7006264.1"/>
    </source>
</evidence>
<dbReference type="InterPro" id="IPR058712">
    <property type="entry name" value="SRA_ScoMcrA"/>
</dbReference>
<dbReference type="EMBL" id="JAJVCN010000002">
    <property type="protein sequence ID" value="MCE7006264.1"/>
    <property type="molecule type" value="Genomic_DNA"/>
</dbReference>
<evidence type="ECO:0000259" key="1">
    <source>
        <dbReference type="Pfam" id="PF26348"/>
    </source>
</evidence>
<gene>
    <name evidence="2" type="ORF">LWC34_25990</name>
</gene>
<evidence type="ECO:0000313" key="3">
    <source>
        <dbReference type="Proteomes" id="UP001521150"/>
    </source>
</evidence>
<dbReference type="RefSeq" id="WP_233727763.1">
    <property type="nucleotide sequence ID" value="NZ_JAJVCN010000002.1"/>
</dbReference>
<dbReference type="Proteomes" id="UP001521150">
    <property type="component" value="Unassembled WGS sequence"/>
</dbReference>
<accession>A0ABS8ZG55</accession>
<keyword evidence="3" id="KW-1185">Reference proteome</keyword>
<sequence length="298" mass="32900">MTRAELVALYGGSKYGGIEPSTSTPNVLVYSDPTEAKKHGYSFDGWSAAGDIYLYTGEGAGDQQLTDGNKSILNHVEAGRTLRLFRTTGRKLKPGGKIHYYVGEFALDTGQPFIRGECPDKTGKMRSAIVFRLKPADAVARRDGDEASTDDISPVAECDVVPVEQANAEEFAISGRKGGKGKRRETGLSGRYQAWLEAQQHDVKRLRLRPPGELRALYTDIYDVTAEELYEAKSTVNRNDIRMAVGQLLDYRRHIDVKVQQMTVLLPERPSSDLVNYIASCGMSCVYAAGKRHFDRAA</sequence>
<dbReference type="Pfam" id="PF26348">
    <property type="entry name" value="SRA_ScoMcrA"/>
    <property type="match status" value="1"/>
</dbReference>